<evidence type="ECO:0000256" key="10">
    <source>
        <dbReference type="ARBA" id="ARBA00023140"/>
    </source>
</evidence>
<feature type="binding site" evidence="13">
    <location>
        <position position="195"/>
    </location>
    <ligand>
        <name>FAD</name>
        <dbReference type="ChEBI" id="CHEBI:57692"/>
    </ligand>
</feature>
<keyword evidence="5 11" id="KW-0285">Flavoprotein</keyword>
<evidence type="ECO:0000256" key="8">
    <source>
        <dbReference type="ARBA" id="ARBA00023002"/>
    </source>
</evidence>
<evidence type="ECO:0000256" key="11">
    <source>
        <dbReference type="PIRNR" id="PIRNR000168"/>
    </source>
</evidence>
<dbReference type="Gene3D" id="2.40.110.10">
    <property type="entry name" value="Butyryl-CoA Dehydrogenase, subunit A, domain 2"/>
    <property type="match status" value="1"/>
</dbReference>
<dbReference type="Gene3D" id="1.20.140.10">
    <property type="entry name" value="Butyryl-CoA Dehydrogenase, subunit A, domain 3"/>
    <property type="match status" value="2"/>
</dbReference>
<reference evidence="17" key="1">
    <citation type="submission" date="2022-11" db="UniProtKB">
        <authorList>
            <consortium name="WormBaseParasite"/>
        </authorList>
    </citation>
    <scope>IDENTIFICATION</scope>
</reference>
<evidence type="ECO:0000256" key="1">
    <source>
        <dbReference type="ARBA" id="ARBA00001974"/>
    </source>
</evidence>
<dbReference type="GO" id="GO:0055088">
    <property type="term" value="P:lipid homeostasis"/>
    <property type="evidence" value="ECO:0007669"/>
    <property type="project" value="TreeGrafter"/>
</dbReference>
<dbReference type="FunFam" id="1.20.140.10:FF:000010">
    <property type="entry name" value="Acyl-coenzyme A oxidase"/>
    <property type="match status" value="1"/>
</dbReference>
<dbReference type="InterPro" id="IPR009100">
    <property type="entry name" value="AcylCoA_DH/oxidase_NM_dom_sf"/>
</dbReference>
<feature type="active site" description="Proton acceptor" evidence="12">
    <location>
        <position position="455"/>
    </location>
</feature>
<protein>
    <recommendedName>
        <fullName evidence="11">Acyl-coenzyme A oxidase</fullName>
    </recommendedName>
</protein>
<dbReference type="InterPro" id="IPR036250">
    <property type="entry name" value="AcylCo_DH-like_C"/>
</dbReference>
<dbReference type="SUPFAM" id="SSF56645">
    <property type="entry name" value="Acyl-CoA dehydrogenase NM domain-like"/>
    <property type="match status" value="1"/>
</dbReference>
<dbReference type="Pfam" id="PF22924">
    <property type="entry name" value="ACOX_C_alpha1"/>
    <property type="match status" value="1"/>
</dbReference>
<accession>A0A914W6Y4</accession>
<evidence type="ECO:0000256" key="3">
    <source>
        <dbReference type="ARBA" id="ARBA00005189"/>
    </source>
</evidence>
<dbReference type="GO" id="GO:0005777">
    <property type="term" value="C:peroxisome"/>
    <property type="evidence" value="ECO:0007669"/>
    <property type="project" value="UniProtKB-SubCell"/>
</dbReference>
<evidence type="ECO:0000256" key="6">
    <source>
        <dbReference type="ARBA" id="ARBA00022827"/>
    </source>
</evidence>
<dbReference type="GO" id="GO:0005504">
    <property type="term" value="F:fatty acid binding"/>
    <property type="evidence" value="ECO:0007669"/>
    <property type="project" value="TreeGrafter"/>
</dbReference>
<dbReference type="FunFam" id="2.40.110.10:FF:000005">
    <property type="entry name" value="Acyl-coenzyme A oxidase"/>
    <property type="match status" value="1"/>
</dbReference>
<evidence type="ECO:0000256" key="5">
    <source>
        <dbReference type="ARBA" id="ARBA00022630"/>
    </source>
</evidence>
<keyword evidence="16" id="KW-1185">Reference proteome</keyword>
<comment type="subcellular location">
    <subcellularLocation>
        <location evidence="2">Peroxisome</location>
    </subcellularLocation>
</comment>
<dbReference type="WBParaSite" id="PSAMB.scaffold3149size19465.g20543.t1">
    <property type="protein sequence ID" value="PSAMB.scaffold3149size19465.g20543.t1"/>
    <property type="gene ID" value="PSAMB.scaffold3149size19465.g20543"/>
</dbReference>
<dbReference type="SUPFAM" id="SSF47203">
    <property type="entry name" value="Acyl-CoA dehydrogenase C-terminal domain-like"/>
    <property type="match status" value="2"/>
</dbReference>
<dbReference type="InterPro" id="IPR046373">
    <property type="entry name" value="Acyl-CoA_Oxase/DH_mid-dom_sf"/>
</dbReference>
<feature type="domain" description="Acyl-CoA oxidase C-alpha1" evidence="15">
    <location>
        <begin position="305"/>
        <end position="470"/>
    </location>
</feature>
<name>A0A914W6Y4_9BILA</name>
<dbReference type="AlphaFoldDB" id="A0A914W6Y4"/>
<dbReference type="FunFam" id="1.20.140.10:FF:000007">
    <property type="entry name" value="Acyl-coenzyme A oxidase"/>
    <property type="match status" value="1"/>
</dbReference>
<keyword evidence="6 11" id="KW-0274">FAD</keyword>
<comment type="pathway">
    <text evidence="3">Lipid metabolism.</text>
</comment>
<sequence>MEQEKSINELFPDFPAGPLTPYRKQASFNWRDLKVCLEGEDRIRFQRHIFDTLEKDPLFQKDVTTPSMHEHRELNQKRWRRLMEYKFFTREDLYSAFWKQGAFTQVLETYDQGLSARYALTMGVFYSAILSMGTDRHRKFLQMAEENQLVGCFCLTEISHGSNTKAIRTTATYDPKTQCFLLNTPDLEAAKCWSGNLGQAATYAVVFAQLFVPRKSDGQLEGHGMHAFVVQVRDENSLRPLPGITIGDMGAKPGAWNGVENGWAMFADFPVPRENLLNRGADVSPDGVYTTPHKSVRSRQANNLGALSAGRVGIVGKGVLATQFASVIAIRYSAVRRQFGPEDSSEELPVIEYPLQQYRLFPYLAASYTLHSFFKQFNESFMEYLMRVVGGEKSDELASIGREVHGLSSCAKPISTWLGVNSLNEARMACGGHGYLNASRLNDLRNDFDPSQTFEGDNNMLLQQTANYLLSLLEEKRKHNTPIKSPMGSVDFLDSAINNNVVWKGFGKDLTADVLTAYRWLVVHLLHKSDAKIGEKLRGGKSPFAARNESAVYHCHTLAIAYGEHTIISWFDRYLRSGEVPATFRPVLHRLCSLFAAWTLEKHLSTLYMGGYCSGAEFGEHLRREILRLCTEVKPDAVGLCDAIAPPDFVLNSALGHSDGQAYKHIFTSMIQTPGSMERPAWWTDLVEFFNANKKSKL</sequence>
<dbReference type="GO" id="GO:0071949">
    <property type="term" value="F:FAD binding"/>
    <property type="evidence" value="ECO:0007669"/>
    <property type="project" value="InterPro"/>
</dbReference>
<dbReference type="Pfam" id="PF01756">
    <property type="entry name" value="ACOX"/>
    <property type="match status" value="1"/>
</dbReference>
<evidence type="ECO:0000313" key="17">
    <source>
        <dbReference type="WBParaSite" id="PSAMB.scaffold3149size19465.g20543.t1"/>
    </source>
</evidence>
<evidence type="ECO:0000256" key="13">
    <source>
        <dbReference type="PIRSR" id="PIRSR000168-2"/>
    </source>
</evidence>
<dbReference type="Proteomes" id="UP000887566">
    <property type="component" value="Unplaced"/>
</dbReference>
<evidence type="ECO:0000256" key="9">
    <source>
        <dbReference type="ARBA" id="ARBA00023098"/>
    </source>
</evidence>
<evidence type="ECO:0000259" key="15">
    <source>
        <dbReference type="Pfam" id="PF22924"/>
    </source>
</evidence>
<dbReference type="GO" id="GO:0033540">
    <property type="term" value="P:fatty acid beta-oxidation using acyl-CoA oxidase"/>
    <property type="evidence" value="ECO:0007669"/>
    <property type="project" value="TreeGrafter"/>
</dbReference>
<evidence type="ECO:0000256" key="7">
    <source>
        <dbReference type="ARBA" id="ARBA00022832"/>
    </source>
</evidence>
<dbReference type="InterPro" id="IPR002655">
    <property type="entry name" value="Acyl-CoA_oxidase_C"/>
</dbReference>
<dbReference type="PANTHER" id="PTHR10909">
    <property type="entry name" value="ELECTRON TRANSPORT OXIDOREDUCTASE"/>
    <property type="match status" value="1"/>
</dbReference>
<keyword evidence="7" id="KW-0276">Fatty acid metabolism</keyword>
<dbReference type="PIRSF" id="PIRSF000168">
    <property type="entry name" value="Acyl-CoA_oxidase"/>
    <property type="match status" value="1"/>
</dbReference>
<proteinExistence type="inferred from homology"/>
<evidence type="ECO:0000256" key="12">
    <source>
        <dbReference type="PIRSR" id="PIRSR000168-1"/>
    </source>
</evidence>
<feature type="domain" description="Acyl-CoA oxidase C-terminal" evidence="14">
    <location>
        <begin position="513"/>
        <end position="687"/>
    </location>
</feature>
<evidence type="ECO:0000313" key="16">
    <source>
        <dbReference type="Proteomes" id="UP000887566"/>
    </source>
</evidence>
<organism evidence="16 17">
    <name type="scientific">Plectus sambesii</name>
    <dbReference type="NCBI Taxonomy" id="2011161"/>
    <lineage>
        <taxon>Eukaryota</taxon>
        <taxon>Metazoa</taxon>
        <taxon>Ecdysozoa</taxon>
        <taxon>Nematoda</taxon>
        <taxon>Chromadorea</taxon>
        <taxon>Plectida</taxon>
        <taxon>Plectina</taxon>
        <taxon>Plectoidea</taxon>
        <taxon>Plectidae</taxon>
        <taxon>Plectus</taxon>
    </lineage>
</organism>
<evidence type="ECO:0000259" key="14">
    <source>
        <dbReference type="Pfam" id="PF01756"/>
    </source>
</evidence>
<comment type="cofactor">
    <cofactor evidence="1">
        <name>FAD</name>
        <dbReference type="ChEBI" id="CHEBI:57692"/>
    </cofactor>
</comment>
<dbReference type="InterPro" id="IPR012258">
    <property type="entry name" value="Acyl-CoA_oxidase"/>
</dbReference>
<evidence type="ECO:0000256" key="4">
    <source>
        <dbReference type="ARBA" id="ARBA00006288"/>
    </source>
</evidence>
<dbReference type="GO" id="GO:0016402">
    <property type="term" value="F:pristanoyl-CoA oxidase activity"/>
    <property type="evidence" value="ECO:0007669"/>
    <property type="project" value="TreeGrafter"/>
</dbReference>
<dbReference type="InterPro" id="IPR055060">
    <property type="entry name" value="ACOX_C_alpha1"/>
</dbReference>
<keyword evidence="10" id="KW-0576">Peroxisome</keyword>
<feature type="binding site" evidence="13">
    <location>
        <position position="156"/>
    </location>
    <ligand>
        <name>FAD</name>
        <dbReference type="ChEBI" id="CHEBI:57692"/>
    </ligand>
</feature>
<evidence type="ECO:0000256" key="2">
    <source>
        <dbReference type="ARBA" id="ARBA00004275"/>
    </source>
</evidence>
<comment type="similarity">
    <text evidence="4 11">Belongs to the acyl-CoA oxidase family.</text>
</comment>
<dbReference type="PANTHER" id="PTHR10909:SF390">
    <property type="entry name" value="PEROXISOMAL ACYL-COENZYME A OXIDASE 3"/>
    <property type="match status" value="1"/>
</dbReference>
<keyword evidence="9" id="KW-0443">Lipid metabolism</keyword>
<keyword evidence="8" id="KW-0560">Oxidoreductase</keyword>